<dbReference type="InterPro" id="IPR004447">
    <property type="entry name" value="Peptidase_S41A"/>
</dbReference>
<dbReference type="EC" id="3.4.21.102" evidence="7"/>
<dbReference type="InterPro" id="IPR001478">
    <property type="entry name" value="PDZ"/>
</dbReference>
<dbReference type="eggNOG" id="COG0793">
    <property type="taxonomic scope" value="Bacteria"/>
</dbReference>
<dbReference type="SUPFAM" id="SSF50156">
    <property type="entry name" value="PDZ domain-like"/>
    <property type="match status" value="1"/>
</dbReference>
<dbReference type="Pfam" id="PF17804">
    <property type="entry name" value="TSP_NTD"/>
    <property type="match status" value="1"/>
</dbReference>
<organism evidence="7 8">
    <name type="scientific">Pseudopedobacter saltans (strain ATCC 51119 / DSM 12145 / JCM 21818 / CCUG 39354 / LMG 10337 / NBRC 100064 / NCIMB 13643)</name>
    <name type="common">Pedobacter saltans</name>
    <dbReference type="NCBI Taxonomy" id="762903"/>
    <lineage>
        <taxon>Bacteria</taxon>
        <taxon>Pseudomonadati</taxon>
        <taxon>Bacteroidota</taxon>
        <taxon>Sphingobacteriia</taxon>
        <taxon>Sphingobacteriales</taxon>
        <taxon>Sphingobacteriaceae</taxon>
        <taxon>Pseudopedobacter</taxon>
    </lineage>
</organism>
<keyword evidence="3 5" id="KW-0378">Hydrolase</keyword>
<comment type="similarity">
    <text evidence="1 5">Belongs to the peptidase S41A family.</text>
</comment>
<keyword evidence="8" id="KW-1185">Reference proteome</keyword>
<dbReference type="STRING" id="762903.Pedsa_2825"/>
<dbReference type="SMART" id="SM00228">
    <property type="entry name" value="PDZ"/>
    <property type="match status" value="1"/>
</dbReference>
<reference evidence="7 8" key="1">
    <citation type="journal article" date="2011" name="Stand. Genomic Sci.">
        <title>Complete genome sequence of the gliding, heparinolytic Pedobacter saltans type strain (113).</title>
        <authorList>
            <person name="Liolios K."/>
            <person name="Sikorski J."/>
            <person name="Lu M."/>
            <person name="Nolan M."/>
            <person name="Lapidus A."/>
            <person name="Lucas S."/>
            <person name="Hammon N."/>
            <person name="Deshpande S."/>
            <person name="Cheng J.F."/>
            <person name="Tapia R."/>
            <person name="Han C."/>
            <person name="Goodwin L."/>
            <person name="Pitluck S."/>
            <person name="Huntemann M."/>
            <person name="Ivanova N."/>
            <person name="Pagani I."/>
            <person name="Mavromatis K."/>
            <person name="Ovchinikova G."/>
            <person name="Pati A."/>
            <person name="Chen A."/>
            <person name="Palaniappan K."/>
            <person name="Land M."/>
            <person name="Hauser L."/>
            <person name="Brambilla E.M."/>
            <person name="Kotsyurbenko O."/>
            <person name="Rohde M."/>
            <person name="Tindall B.J."/>
            <person name="Abt B."/>
            <person name="Goker M."/>
            <person name="Detter J.C."/>
            <person name="Woyke T."/>
            <person name="Bristow J."/>
            <person name="Eisen J.A."/>
            <person name="Markowitz V."/>
            <person name="Hugenholtz P."/>
            <person name="Klenk H.P."/>
            <person name="Kyrpides N.C."/>
        </authorList>
    </citation>
    <scope>NUCLEOTIDE SEQUENCE [LARGE SCALE GENOMIC DNA]</scope>
    <source>
        <strain evidence="8">ATCC 51119 / DSM 12145 / JCM 21818 / LMG 10337 / NBRC 100064 / NCIMB 13643</strain>
    </source>
</reference>
<dbReference type="Proteomes" id="UP000000310">
    <property type="component" value="Chromosome"/>
</dbReference>
<dbReference type="GO" id="GO:0006508">
    <property type="term" value="P:proteolysis"/>
    <property type="evidence" value="ECO:0007669"/>
    <property type="project" value="UniProtKB-KW"/>
</dbReference>
<dbReference type="Pfam" id="PF00595">
    <property type="entry name" value="PDZ"/>
    <property type="match status" value="1"/>
</dbReference>
<evidence type="ECO:0000256" key="1">
    <source>
        <dbReference type="ARBA" id="ARBA00009179"/>
    </source>
</evidence>
<evidence type="ECO:0000313" key="8">
    <source>
        <dbReference type="Proteomes" id="UP000000310"/>
    </source>
</evidence>
<protein>
    <submittedName>
        <fullName evidence="7">Carboxyl-terminal protease</fullName>
        <ecNumber evidence="7">3.4.21.102</ecNumber>
    </submittedName>
</protein>
<dbReference type="HOGENOM" id="CLU_016199_1_0_10"/>
<dbReference type="PANTHER" id="PTHR32060:SF22">
    <property type="entry name" value="CARBOXYL-TERMINAL-PROCESSING PEPTIDASE 3, CHLOROPLASTIC"/>
    <property type="match status" value="1"/>
</dbReference>
<dbReference type="GO" id="GO:0007165">
    <property type="term" value="P:signal transduction"/>
    <property type="evidence" value="ECO:0007669"/>
    <property type="project" value="TreeGrafter"/>
</dbReference>
<dbReference type="InterPro" id="IPR020992">
    <property type="entry name" value="Tail_Prtase_C"/>
</dbReference>
<gene>
    <name evidence="7" type="ordered locus">Pedsa_2825</name>
</gene>
<evidence type="ECO:0000256" key="2">
    <source>
        <dbReference type="ARBA" id="ARBA00022670"/>
    </source>
</evidence>
<evidence type="ECO:0000313" key="7">
    <source>
        <dbReference type="EMBL" id="ADY53366.1"/>
    </source>
</evidence>
<dbReference type="InterPro" id="IPR029045">
    <property type="entry name" value="ClpP/crotonase-like_dom_sf"/>
</dbReference>
<dbReference type="Pfam" id="PF03572">
    <property type="entry name" value="Peptidase_S41"/>
    <property type="match status" value="1"/>
</dbReference>
<evidence type="ECO:0000256" key="3">
    <source>
        <dbReference type="ARBA" id="ARBA00022801"/>
    </source>
</evidence>
<dbReference type="InterPro" id="IPR005151">
    <property type="entry name" value="Tail-specific_protease"/>
</dbReference>
<dbReference type="GO" id="GO:0030288">
    <property type="term" value="C:outer membrane-bounded periplasmic space"/>
    <property type="evidence" value="ECO:0007669"/>
    <property type="project" value="TreeGrafter"/>
</dbReference>
<accession>F0S7W1</accession>
<dbReference type="KEGG" id="psn:Pedsa_2825"/>
<dbReference type="PROSITE" id="PS51257">
    <property type="entry name" value="PROKAR_LIPOPROTEIN"/>
    <property type="match status" value="1"/>
</dbReference>
<evidence type="ECO:0000256" key="5">
    <source>
        <dbReference type="RuleBase" id="RU004404"/>
    </source>
</evidence>
<dbReference type="FunFam" id="3.90.226.10:FF:000090">
    <property type="entry name" value="Tail-specific protease"/>
    <property type="match status" value="1"/>
</dbReference>
<sequence length="710" mass="80589">MDTAHTRFGKVKYMLKKIFSGVLIALAISCTATPRVNKEVAGSNNLKADPQQGVIVKDISELLTSYTYKKVDLNDSISNLIFDRYIKNLDPNRIYFLDEDIKEFEAFRYQLDNDFKSGDLSAPFYIFNVYQKRYSERQAFSINYLTKGDFDFTKKEQYVFSREKQNYFKDLKESDAYWAKKVRYDFLNLKLAKKEPTEIKEILKKRYENLVSQSNKINSQDVFQLIMAAFTDSVDPHTNYYNPSNAANFNIDMSRSLEGIGATLTMENEFVTIKSVVTGGPADKSKQIKIDDKILAVAQGKDGEFVDVIGWRLDNAISLIRGNKGTIVRLKILSKDQDISATPKIVSMVREKIILEDQSAKKIIKTEVRNGRTFKYGIIEVPAFYADWKAMQAGDKNYKSTTRDVRIILDSLKKENVDGVIIDLRTNGGGSLLEAIELTGLFIKSGPVVQVRDLRNRVEVNRDEDETIAWSGPLEVLVDRFSASASEIFAGAIQDYGRGIIIGNTTYGKGTVQSALPMSRINPTLGDKGGQINLTTGKFYRISGSSTQHKGVTPDIEFPTIFPADKYGESSEPSALPWDEIKSSNYTKVADLTTVIQKLKAMHDARMKSSKEYQFLLQDIEDFKDLDKEKPLPLNEVELKKLREDQEAKNLAKENERRVYRGLEPLKKKDVSKSEDEGVVVKAEKTKEDKFDFIQSEAIKIMTDYILLKK</sequence>
<dbReference type="EMBL" id="CP002545">
    <property type="protein sequence ID" value="ADY53366.1"/>
    <property type="molecule type" value="Genomic_DNA"/>
</dbReference>
<dbReference type="Pfam" id="PF11818">
    <property type="entry name" value="DUF3340"/>
    <property type="match status" value="1"/>
</dbReference>
<dbReference type="GO" id="GO:0004252">
    <property type="term" value="F:serine-type endopeptidase activity"/>
    <property type="evidence" value="ECO:0007669"/>
    <property type="project" value="UniProtKB-EC"/>
</dbReference>
<dbReference type="InterPro" id="IPR036034">
    <property type="entry name" value="PDZ_sf"/>
</dbReference>
<feature type="domain" description="PDZ" evidence="6">
    <location>
        <begin position="250"/>
        <end position="327"/>
    </location>
</feature>
<evidence type="ECO:0000256" key="4">
    <source>
        <dbReference type="ARBA" id="ARBA00022825"/>
    </source>
</evidence>
<dbReference type="SUPFAM" id="SSF52096">
    <property type="entry name" value="ClpP/crotonase"/>
    <property type="match status" value="1"/>
</dbReference>
<dbReference type="SMART" id="SM00245">
    <property type="entry name" value="TSPc"/>
    <property type="match status" value="1"/>
</dbReference>
<dbReference type="MEROPS" id="S41.001"/>
<keyword evidence="4 5" id="KW-0720">Serine protease</keyword>
<dbReference type="CDD" id="cd07560">
    <property type="entry name" value="Peptidase_S41_CPP"/>
    <property type="match status" value="1"/>
</dbReference>
<dbReference type="CDD" id="cd06782">
    <property type="entry name" value="cpPDZ_CPP-like"/>
    <property type="match status" value="1"/>
</dbReference>
<dbReference type="Gene3D" id="3.90.226.10">
    <property type="entry name" value="2-enoyl-CoA Hydratase, Chain A, domain 1"/>
    <property type="match status" value="1"/>
</dbReference>
<name>F0S7W1_PSESL</name>
<dbReference type="PANTHER" id="PTHR32060">
    <property type="entry name" value="TAIL-SPECIFIC PROTEASE"/>
    <property type="match status" value="1"/>
</dbReference>
<dbReference type="InterPro" id="IPR040573">
    <property type="entry name" value="TSP_N"/>
</dbReference>
<dbReference type="PROSITE" id="PS50106">
    <property type="entry name" value="PDZ"/>
    <property type="match status" value="1"/>
</dbReference>
<evidence type="ECO:0000259" key="6">
    <source>
        <dbReference type="PROSITE" id="PS50106"/>
    </source>
</evidence>
<keyword evidence="2 5" id="KW-0645">Protease</keyword>
<proteinExistence type="inferred from homology"/>
<reference evidence="8" key="2">
    <citation type="submission" date="2011-02" db="EMBL/GenBank/DDBJ databases">
        <title>The complete genome of Pedobacter saltans DSM 12145.</title>
        <authorList>
            <consortium name="US DOE Joint Genome Institute (JGI-PGF)"/>
            <person name="Lucas S."/>
            <person name="Copeland A."/>
            <person name="Lapidus A."/>
            <person name="Bruce D."/>
            <person name="Goodwin L."/>
            <person name="Pitluck S."/>
            <person name="Kyrpides N."/>
            <person name="Mavromatis K."/>
            <person name="Pagani I."/>
            <person name="Ivanova N."/>
            <person name="Ovchinnikova G."/>
            <person name="Lu M."/>
            <person name="Detter J.C."/>
            <person name="Han C."/>
            <person name="Land M."/>
            <person name="Hauser L."/>
            <person name="Markowitz V."/>
            <person name="Cheng J.-F."/>
            <person name="Hugenholtz P."/>
            <person name="Woyke T."/>
            <person name="Wu D."/>
            <person name="Tindall B."/>
            <person name="Pomrenke H.G."/>
            <person name="Brambilla E."/>
            <person name="Klenk H.-P."/>
            <person name="Eisen J.A."/>
        </authorList>
    </citation>
    <scope>NUCLEOTIDE SEQUENCE [LARGE SCALE GENOMIC DNA]</scope>
    <source>
        <strain evidence="8">ATCC 51119 / DSM 12145 / JCM 21818 / LMG 10337 / NBRC 100064 / NCIMB 13643</strain>
    </source>
</reference>
<dbReference type="Gene3D" id="2.30.42.10">
    <property type="match status" value="1"/>
</dbReference>
<dbReference type="AlphaFoldDB" id="F0S7W1"/>
<dbReference type="NCBIfam" id="TIGR00225">
    <property type="entry name" value="prc"/>
    <property type="match status" value="1"/>
</dbReference>